<feature type="region of interest" description="Disordered" evidence="11">
    <location>
        <begin position="301"/>
        <end position="327"/>
    </location>
</feature>
<keyword evidence="5 10" id="KW-0479">Metal-binding</keyword>
<dbReference type="AlphaFoldDB" id="A0A2U2AEQ5"/>
<comment type="cofactor">
    <cofactor evidence="10">
        <name>thiamine diphosphate</name>
        <dbReference type="ChEBI" id="CHEBI:58937"/>
    </cofactor>
    <text evidence="10">Binds 1 thiamine pyrophosphate per subunit.</text>
</comment>
<feature type="domain" description="Transketolase-like pyrimidine-binding" evidence="12">
    <location>
        <begin position="331"/>
        <end position="495"/>
    </location>
</feature>
<accession>A0A2U2AEQ5</accession>
<comment type="pathway">
    <text evidence="1 10">Metabolic intermediate biosynthesis; 1-deoxy-D-xylulose 5-phosphate biosynthesis; 1-deoxy-D-xylulose 5-phosphate from D-glyceraldehyde 3-phosphate and pyruvate: step 1/1.</text>
</comment>
<dbReference type="GO" id="GO:0019288">
    <property type="term" value="P:isopentenyl diphosphate biosynthetic process, methylerythritol 4-phosphate pathway"/>
    <property type="evidence" value="ECO:0007669"/>
    <property type="project" value="TreeGrafter"/>
</dbReference>
<comment type="similarity">
    <text evidence="2 10">Belongs to the transketolase family. DXPS subfamily.</text>
</comment>
<keyword evidence="7 10" id="KW-0784">Thiamine biosynthesis</keyword>
<dbReference type="Gene3D" id="3.40.50.920">
    <property type="match status" value="1"/>
</dbReference>
<evidence type="ECO:0000313" key="13">
    <source>
        <dbReference type="EMBL" id="PWD81130.1"/>
    </source>
</evidence>
<feature type="binding site" evidence="10">
    <location>
        <position position="178"/>
    </location>
    <ligand>
        <name>thiamine diphosphate</name>
        <dbReference type="ChEBI" id="CHEBI:58937"/>
    </ligand>
</feature>
<organism evidence="13 14">
    <name type="scientific">Ignatzschineria ureiclastica</name>
    <dbReference type="NCBI Taxonomy" id="472582"/>
    <lineage>
        <taxon>Bacteria</taxon>
        <taxon>Pseudomonadati</taxon>
        <taxon>Pseudomonadota</taxon>
        <taxon>Gammaproteobacteria</taxon>
        <taxon>Cardiobacteriales</taxon>
        <taxon>Ignatzschineriaceae</taxon>
        <taxon>Ignatzschineria</taxon>
    </lineage>
</organism>
<evidence type="ECO:0000256" key="11">
    <source>
        <dbReference type="SAM" id="MobiDB-lite"/>
    </source>
</evidence>
<feature type="binding site" evidence="10">
    <location>
        <position position="77"/>
    </location>
    <ligand>
        <name>thiamine diphosphate</name>
        <dbReference type="ChEBI" id="CHEBI:58937"/>
    </ligand>
</feature>
<dbReference type="SMART" id="SM00861">
    <property type="entry name" value="Transket_pyr"/>
    <property type="match status" value="1"/>
</dbReference>
<sequence>MTNATTLLQEIDSPDDLKNRSLQDLQTISDELRQFLIESVLDSGGHFASGLGVVELSVALNHVFNPPFDKIIWDVGHQAYPHKILTGRKDRIQTIRKKGGLGPFPSIFESEYDAFGVGHSSTSISAALGMAIGAKHHHEDRQLIAVIGDGALTAGQAFEALNHAGDLKSNMLVILNDNNMSISPNVGALSTMLTRMLSKPALQSIREGGAKILEHLPFPNALDIAKRAEAHVKSTVAEQSVVFEEFGFQYFGPIDGHDLPTLITTLKNLKYKHGPKLLHITTKKGKGYAKAEAEPVKFHAVSASKPTAKNTQNRESTDQISAPPTTKPKQLTYTEVFSQWLCDMAAVDPNLMAITPAMCEGSGLVAFSQRYPQRFFDTAIAEQHAVTLGAGMALSGVKPVVAIYSTFLQRAYDQLIHDVAIQNLDVTFAIDRAGIVGPDGATHAGTFDMAYLRTIPNMVIMAPSNEDECYQMLTTAYQYKGPAAVRYPRGKGIGRAIKASIQDQLPFGKSHLLQRGEKLLVINIGALIATATAVAEHFNASLLDLRFIKPLDRETLLELAKTHQAIITIEDGAIMGGAGSAITELLNDEGYYLPIKHFGIKDYYPQHGEREEILADYGLTAEAIINESNQLVNIINNK</sequence>
<dbReference type="GO" id="GO:0016114">
    <property type="term" value="P:terpenoid biosynthetic process"/>
    <property type="evidence" value="ECO:0007669"/>
    <property type="project" value="UniProtKB-UniRule"/>
</dbReference>
<dbReference type="EMBL" id="QEWQ01000003">
    <property type="protein sequence ID" value="PWD81130.1"/>
    <property type="molecule type" value="Genomic_DNA"/>
</dbReference>
<keyword evidence="4 10" id="KW-0808">Transferase</keyword>
<dbReference type="PANTHER" id="PTHR43322:SF5">
    <property type="entry name" value="1-DEOXY-D-XYLULOSE-5-PHOSPHATE SYNTHASE, CHLOROPLASTIC"/>
    <property type="match status" value="1"/>
</dbReference>
<dbReference type="InterPro" id="IPR005475">
    <property type="entry name" value="Transketolase-like_Pyr-bd"/>
</dbReference>
<dbReference type="SUPFAM" id="SSF52518">
    <property type="entry name" value="Thiamin diphosphate-binding fold (THDP-binding)"/>
    <property type="match status" value="2"/>
</dbReference>
<comment type="cofactor">
    <cofactor evidence="10">
        <name>Mg(2+)</name>
        <dbReference type="ChEBI" id="CHEBI:18420"/>
    </cofactor>
    <text evidence="10">Binds 1 Mg(2+) ion per subunit.</text>
</comment>
<dbReference type="HAMAP" id="MF_00315">
    <property type="entry name" value="DXP_synth"/>
    <property type="match status" value="1"/>
</dbReference>
<evidence type="ECO:0000256" key="8">
    <source>
        <dbReference type="ARBA" id="ARBA00023052"/>
    </source>
</evidence>
<keyword evidence="8 10" id="KW-0786">Thiamine pyrophosphate</keyword>
<evidence type="ECO:0000256" key="5">
    <source>
        <dbReference type="ARBA" id="ARBA00022723"/>
    </source>
</evidence>
<dbReference type="PROSITE" id="PS00801">
    <property type="entry name" value="TRANSKETOLASE_1"/>
    <property type="match status" value="1"/>
</dbReference>
<comment type="catalytic activity">
    <reaction evidence="10">
        <text>D-glyceraldehyde 3-phosphate + pyruvate + H(+) = 1-deoxy-D-xylulose 5-phosphate + CO2</text>
        <dbReference type="Rhea" id="RHEA:12605"/>
        <dbReference type="ChEBI" id="CHEBI:15361"/>
        <dbReference type="ChEBI" id="CHEBI:15378"/>
        <dbReference type="ChEBI" id="CHEBI:16526"/>
        <dbReference type="ChEBI" id="CHEBI:57792"/>
        <dbReference type="ChEBI" id="CHEBI:59776"/>
        <dbReference type="EC" id="2.2.1.7"/>
    </reaction>
</comment>
<comment type="function">
    <text evidence="10">Catalyzes the acyloin condensation reaction between C atoms 2 and 3 of pyruvate and glyceraldehyde 3-phosphate to yield 1-deoxy-D-xylulose-5-phosphate (DXP).</text>
</comment>
<feature type="binding site" evidence="10">
    <location>
        <begin position="150"/>
        <end position="151"/>
    </location>
    <ligand>
        <name>thiamine diphosphate</name>
        <dbReference type="ChEBI" id="CHEBI:58937"/>
    </ligand>
</feature>
<proteinExistence type="inferred from homology"/>
<gene>
    <name evidence="10" type="primary">dxs</name>
    <name evidence="13" type="ORF">DC083_04325</name>
</gene>
<dbReference type="InterPro" id="IPR029061">
    <property type="entry name" value="THDP-binding"/>
</dbReference>
<dbReference type="InterPro" id="IPR033248">
    <property type="entry name" value="Transketolase_C"/>
</dbReference>
<dbReference type="NCBIfam" id="NF003933">
    <property type="entry name" value="PRK05444.2-2"/>
    <property type="match status" value="1"/>
</dbReference>
<dbReference type="NCBIfam" id="TIGR00204">
    <property type="entry name" value="dxs"/>
    <property type="match status" value="1"/>
</dbReference>
<dbReference type="GO" id="GO:0000287">
    <property type="term" value="F:magnesium ion binding"/>
    <property type="evidence" value="ECO:0007669"/>
    <property type="project" value="UniProtKB-UniRule"/>
</dbReference>
<feature type="binding site" evidence="10">
    <location>
        <begin position="118"/>
        <end position="120"/>
    </location>
    <ligand>
        <name>thiamine diphosphate</name>
        <dbReference type="ChEBI" id="CHEBI:58937"/>
    </ligand>
</feature>
<feature type="binding site" evidence="10">
    <location>
        <position position="149"/>
    </location>
    <ligand>
        <name>Mg(2+)</name>
        <dbReference type="ChEBI" id="CHEBI:18420"/>
    </ligand>
</feature>
<reference evidence="14" key="1">
    <citation type="submission" date="2018-05" db="EMBL/GenBank/DDBJ databases">
        <title>Ignatzschineria dubaiensis sp. nov., isolated from necrotic foot tissues of dromedaries (Camelus dromedarius) and associated maggots in Dubai, United Arab Emirates.</title>
        <authorList>
            <person name="Tsang C.C."/>
            <person name="Tang J.Y.M."/>
            <person name="Fong J.Y.H."/>
            <person name="Kinne J."/>
            <person name="Lee H.H."/>
            <person name="Joseph M."/>
            <person name="Jose S."/>
            <person name="Schuster R.K."/>
            <person name="Tang Y."/>
            <person name="Sivakumar S."/>
            <person name="Chen J.H.K."/>
            <person name="Teng J.L.L."/>
            <person name="Lau S.K.P."/>
            <person name="Wernery U."/>
            <person name="Woo P.C.Y."/>
        </authorList>
    </citation>
    <scope>NUCLEOTIDE SEQUENCE [LARGE SCALE GENOMIC DNA]</scope>
    <source>
        <strain evidence="14">KCTC 22644</strain>
    </source>
</reference>
<evidence type="ECO:0000256" key="2">
    <source>
        <dbReference type="ARBA" id="ARBA00011081"/>
    </source>
</evidence>
<evidence type="ECO:0000313" key="14">
    <source>
        <dbReference type="Proteomes" id="UP000245020"/>
    </source>
</evidence>
<dbReference type="GO" id="GO:0005829">
    <property type="term" value="C:cytosol"/>
    <property type="evidence" value="ECO:0007669"/>
    <property type="project" value="TreeGrafter"/>
</dbReference>
<feature type="binding site" evidence="10">
    <location>
        <position position="382"/>
    </location>
    <ligand>
        <name>thiamine diphosphate</name>
        <dbReference type="ChEBI" id="CHEBI:58937"/>
    </ligand>
</feature>
<evidence type="ECO:0000256" key="1">
    <source>
        <dbReference type="ARBA" id="ARBA00004980"/>
    </source>
</evidence>
<dbReference type="CDD" id="cd07033">
    <property type="entry name" value="TPP_PYR_DXS_TK_like"/>
    <property type="match status" value="1"/>
</dbReference>
<dbReference type="InterPro" id="IPR005477">
    <property type="entry name" value="Dxylulose-5-P_synthase"/>
</dbReference>
<evidence type="ECO:0000256" key="4">
    <source>
        <dbReference type="ARBA" id="ARBA00022679"/>
    </source>
</evidence>
<dbReference type="EC" id="2.2.1.7" evidence="10"/>
<feature type="compositionally biased region" description="Polar residues" evidence="11">
    <location>
        <begin position="304"/>
        <end position="327"/>
    </location>
</feature>
<dbReference type="UniPathway" id="UPA00064">
    <property type="reaction ID" value="UER00091"/>
</dbReference>
<comment type="caution">
    <text evidence="13">The sequence shown here is derived from an EMBL/GenBank/DDBJ whole genome shotgun (WGS) entry which is preliminary data.</text>
</comment>
<dbReference type="RefSeq" id="WP_109189033.1">
    <property type="nucleotide sequence ID" value="NZ_BMYA01000003.1"/>
</dbReference>
<evidence type="ECO:0000256" key="3">
    <source>
        <dbReference type="ARBA" id="ARBA00011738"/>
    </source>
</evidence>
<evidence type="ECO:0000256" key="9">
    <source>
        <dbReference type="ARBA" id="ARBA00023229"/>
    </source>
</evidence>
<dbReference type="SUPFAM" id="SSF52922">
    <property type="entry name" value="TK C-terminal domain-like"/>
    <property type="match status" value="1"/>
</dbReference>
<evidence type="ECO:0000256" key="7">
    <source>
        <dbReference type="ARBA" id="ARBA00022977"/>
    </source>
</evidence>
<feature type="binding site" evidence="10">
    <location>
        <position position="178"/>
    </location>
    <ligand>
        <name>Mg(2+)</name>
        <dbReference type="ChEBI" id="CHEBI:18420"/>
    </ligand>
</feature>
<dbReference type="Pfam" id="PF02779">
    <property type="entry name" value="Transket_pyr"/>
    <property type="match status" value="1"/>
</dbReference>
<dbReference type="GO" id="GO:0030976">
    <property type="term" value="F:thiamine pyrophosphate binding"/>
    <property type="evidence" value="ECO:0007669"/>
    <property type="project" value="UniProtKB-UniRule"/>
</dbReference>
<dbReference type="Proteomes" id="UP000245020">
    <property type="component" value="Unassembled WGS sequence"/>
</dbReference>
<keyword evidence="6 10" id="KW-0460">Magnesium</keyword>
<keyword evidence="9 10" id="KW-0414">Isoprene biosynthesis</keyword>
<feature type="binding site" evidence="10">
    <location>
        <position position="288"/>
    </location>
    <ligand>
        <name>thiamine diphosphate</name>
        <dbReference type="ChEBI" id="CHEBI:58937"/>
    </ligand>
</feature>
<dbReference type="OrthoDB" id="9803371at2"/>
<dbReference type="GO" id="GO:0008661">
    <property type="term" value="F:1-deoxy-D-xylulose-5-phosphate synthase activity"/>
    <property type="evidence" value="ECO:0007669"/>
    <property type="project" value="UniProtKB-UniRule"/>
</dbReference>
<evidence type="ECO:0000256" key="6">
    <source>
        <dbReference type="ARBA" id="ARBA00022842"/>
    </source>
</evidence>
<dbReference type="Gene3D" id="3.40.50.970">
    <property type="match status" value="2"/>
</dbReference>
<dbReference type="GO" id="GO:0009228">
    <property type="term" value="P:thiamine biosynthetic process"/>
    <property type="evidence" value="ECO:0007669"/>
    <property type="project" value="UniProtKB-UniRule"/>
</dbReference>
<evidence type="ECO:0000259" key="12">
    <source>
        <dbReference type="SMART" id="SM00861"/>
    </source>
</evidence>
<protein>
    <recommendedName>
        <fullName evidence="10">1-deoxy-D-xylulose-5-phosphate synthase</fullName>
        <ecNumber evidence="10">2.2.1.7</ecNumber>
    </recommendedName>
    <alternativeName>
        <fullName evidence="10">1-deoxyxylulose-5-phosphate synthase</fullName>
        <shortName evidence="10">DXP synthase</shortName>
        <shortName evidence="10">DXPS</shortName>
    </alternativeName>
</protein>
<dbReference type="CDD" id="cd02007">
    <property type="entry name" value="TPP_DXS"/>
    <property type="match status" value="1"/>
</dbReference>
<dbReference type="FunFam" id="3.40.50.970:FF:000005">
    <property type="entry name" value="1-deoxy-D-xylulose-5-phosphate synthase"/>
    <property type="match status" value="1"/>
</dbReference>
<dbReference type="Pfam" id="PF13292">
    <property type="entry name" value="DXP_synthase_N"/>
    <property type="match status" value="1"/>
</dbReference>
<comment type="subunit">
    <text evidence="3 10">Homodimer.</text>
</comment>
<evidence type="ECO:0000256" key="10">
    <source>
        <dbReference type="HAMAP-Rule" id="MF_00315"/>
    </source>
</evidence>
<dbReference type="InterPro" id="IPR009014">
    <property type="entry name" value="Transketo_C/PFOR_II"/>
</dbReference>
<dbReference type="InterPro" id="IPR049557">
    <property type="entry name" value="Transketolase_CS"/>
</dbReference>
<dbReference type="Pfam" id="PF02780">
    <property type="entry name" value="Transketolase_C"/>
    <property type="match status" value="1"/>
</dbReference>
<dbReference type="PANTHER" id="PTHR43322">
    <property type="entry name" value="1-D-DEOXYXYLULOSE 5-PHOSPHATE SYNTHASE-RELATED"/>
    <property type="match status" value="1"/>
</dbReference>
<keyword evidence="14" id="KW-1185">Reference proteome</keyword>
<name>A0A2U2AEQ5_9GAMM</name>